<dbReference type="AlphaFoldDB" id="A0A5M3MML3"/>
<dbReference type="RefSeq" id="XP_007769393.1">
    <property type="nucleotide sequence ID" value="XM_007771203.1"/>
</dbReference>
<dbReference type="OMA" id="YFYVHRH"/>
<comment type="caution">
    <text evidence="1">The sequence shown here is derived from an EMBL/GenBank/DDBJ whole genome shotgun (WGS) entry which is preliminary data.</text>
</comment>
<dbReference type="KEGG" id="cput:CONPUDRAFT_105456"/>
<organism evidence="1 2">
    <name type="scientific">Coniophora puteana (strain RWD-64-598)</name>
    <name type="common">Brown rot fungus</name>
    <dbReference type="NCBI Taxonomy" id="741705"/>
    <lineage>
        <taxon>Eukaryota</taxon>
        <taxon>Fungi</taxon>
        <taxon>Dikarya</taxon>
        <taxon>Basidiomycota</taxon>
        <taxon>Agaricomycotina</taxon>
        <taxon>Agaricomycetes</taxon>
        <taxon>Agaricomycetidae</taxon>
        <taxon>Boletales</taxon>
        <taxon>Coniophorineae</taxon>
        <taxon>Coniophoraceae</taxon>
        <taxon>Coniophora</taxon>
    </lineage>
</organism>
<dbReference type="GeneID" id="19198537"/>
<dbReference type="OrthoDB" id="3265815at2759"/>
<evidence type="ECO:0000313" key="1">
    <source>
        <dbReference type="EMBL" id="EIW80442.1"/>
    </source>
</evidence>
<keyword evidence="2" id="KW-1185">Reference proteome</keyword>
<sequence length="340" mass="37000">MDAYTQPLDWSRVSQLAVDPMSFLQIPSLDHADAPPLQLLTPPCSAVSPIPSPPTPTVTDGDTIVPVSTTFFPGANIIASPPDIILLSSDSVFFYVHSSVLLGASYNGFKGLVSSSQNRNCGPTEPVMPVAEHSSVLNIILHSIYDMSCSHYAPSFESLSSAAAAFPKYGLSAKKLVAQSTPLYNLLVSHAPLYPLEVYALAAKHDILDLAIPTSSHLLSFPLASISDDMAENIGPRYLKRLFFLHLGRLDALRRLLVPPPHPHAQTETCSFEDQKRVTSAWALASSYLAWDARPDLSTSTMQSALGPLENQLSCNLCRVALREKLNHITVQWSIIKRTI</sequence>
<name>A0A5M3MML3_CONPW</name>
<protein>
    <recommendedName>
        <fullName evidence="3">BTB domain-containing protein</fullName>
    </recommendedName>
</protein>
<proteinExistence type="predicted"/>
<evidence type="ECO:0000313" key="2">
    <source>
        <dbReference type="Proteomes" id="UP000053558"/>
    </source>
</evidence>
<gene>
    <name evidence="1" type="ORF">CONPUDRAFT_105456</name>
</gene>
<accession>A0A5M3MML3</accession>
<evidence type="ECO:0008006" key="3">
    <source>
        <dbReference type="Google" id="ProtNLM"/>
    </source>
</evidence>
<dbReference type="Proteomes" id="UP000053558">
    <property type="component" value="Unassembled WGS sequence"/>
</dbReference>
<dbReference type="EMBL" id="JH711579">
    <property type="protein sequence ID" value="EIW80442.1"/>
    <property type="molecule type" value="Genomic_DNA"/>
</dbReference>
<reference evidence="2" key="1">
    <citation type="journal article" date="2012" name="Science">
        <title>The Paleozoic origin of enzymatic lignin decomposition reconstructed from 31 fungal genomes.</title>
        <authorList>
            <person name="Floudas D."/>
            <person name="Binder M."/>
            <person name="Riley R."/>
            <person name="Barry K."/>
            <person name="Blanchette R.A."/>
            <person name="Henrissat B."/>
            <person name="Martinez A.T."/>
            <person name="Otillar R."/>
            <person name="Spatafora J.W."/>
            <person name="Yadav J.S."/>
            <person name="Aerts A."/>
            <person name="Benoit I."/>
            <person name="Boyd A."/>
            <person name="Carlson A."/>
            <person name="Copeland A."/>
            <person name="Coutinho P.M."/>
            <person name="de Vries R.P."/>
            <person name="Ferreira P."/>
            <person name="Findley K."/>
            <person name="Foster B."/>
            <person name="Gaskell J."/>
            <person name="Glotzer D."/>
            <person name="Gorecki P."/>
            <person name="Heitman J."/>
            <person name="Hesse C."/>
            <person name="Hori C."/>
            <person name="Igarashi K."/>
            <person name="Jurgens J.A."/>
            <person name="Kallen N."/>
            <person name="Kersten P."/>
            <person name="Kohler A."/>
            <person name="Kuees U."/>
            <person name="Kumar T.K.A."/>
            <person name="Kuo A."/>
            <person name="LaButti K."/>
            <person name="Larrondo L.F."/>
            <person name="Lindquist E."/>
            <person name="Ling A."/>
            <person name="Lombard V."/>
            <person name="Lucas S."/>
            <person name="Lundell T."/>
            <person name="Martin R."/>
            <person name="McLaughlin D.J."/>
            <person name="Morgenstern I."/>
            <person name="Morin E."/>
            <person name="Murat C."/>
            <person name="Nagy L.G."/>
            <person name="Nolan M."/>
            <person name="Ohm R.A."/>
            <person name="Patyshakuliyeva A."/>
            <person name="Rokas A."/>
            <person name="Ruiz-Duenas F.J."/>
            <person name="Sabat G."/>
            <person name="Salamov A."/>
            <person name="Samejima M."/>
            <person name="Schmutz J."/>
            <person name="Slot J.C."/>
            <person name="St John F."/>
            <person name="Stenlid J."/>
            <person name="Sun H."/>
            <person name="Sun S."/>
            <person name="Syed K."/>
            <person name="Tsang A."/>
            <person name="Wiebenga A."/>
            <person name="Young D."/>
            <person name="Pisabarro A."/>
            <person name="Eastwood D.C."/>
            <person name="Martin F."/>
            <person name="Cullen D."/>
            <person name="Grigoriev I.V."/>
            <person name="Hibbett D.S."/>
        </authorList>
    </citation>
    <scope>NUCLEOTIDE SEQUENCE [LARGE SCALE GENOMIC DNA]</scope>
    <source>
        <strain evidence="2">RWD-64-598 SS2</strain>
    </source>
</reference>